<sequence>MKSKSCLKHDLHSLGLAVVPPGVVALGVVALVIDGLVILKACLLEELLLVTVAFESIPMYMDT</sequence>
<protein>
    <submittedName>
        <fullName evidence="1">Uncharacterized protein</fullName>
    </submittedName>
</protein>
<accession>K1QHT2</accession>
<dbReference type="HOGENOM" id="CLU_2887903_0_0_1"/>
<reference evidence="1" key="1">
    <citation type="journal article" date="2012" name="Nature">
        <title>The oyster genome reveals stress adaptation and complexity of shell formation.</title>
        <authorList>
            <person name="Zhang G."/>
            <person name="Fang X."/>
            <person name="Guo X."/>
            <person name="Li L."/>
            <person name="Luo R."/>
            <person name="Xu F."/>
            <person name="Yang P."/>
            <person name="Zhang L."/>
            <person name="Wang X."/>
            <person name="Qi H."/>
            <person name="Xiong Z."/>
            <person name="Que H."/>
            <person name="Xie Y."/>
            <person name="Holland P.W."/>
            <person name="Paps J."/>
            <person name="Zhu Y."/>
            <person name="Wu F."/>
            <person name="Chen Y."/>
            <person name="Wang J."/>
            <person name="Peng C."/>
            <person name="Meng J."/>
            <person name="Yang L."/>
            <person name="Liu J."/>
            <person name="Wen B."/>
            <person name="Zhang N."/>
            <person name="Huang Z."/>
            <person name="Zhu Q."/>
            <person name="Feng Y."/>
            <person name="Mount A."/>
            <person name="Hedgecock D."/>
            <person name="Xu Z."/>
            <person name="Liu Y."/>
            <person name="Domazet-Loso T."/>
            <person name="Du Y."/>
            <person name="Sun X."/>
            <person name="Zhang S."/>
            <person name="Liu B."/>
            <person name="Cheng P."/>
            <person name="Jiang X."/>
            <person name="Li J."/>
            <person name="Fan D."/>
            <person name="Wang W."/>
            <person name="Fu W."/>
            <person name="Wang T."/>
            <person name="Wang B."/>
            <person name="Zhang J."/>
            <person name="Peng Z."/>
            <person name="Li Y."/>
            <person name="Li N."/>
            <person name="Wang J."/>
            <person name="Chen M."/>
            <person name="He Y."/>
            <person name="Tan F."/>
            <person name="Song X."/>
            <person name="Zheng Q."/>
            <person name="Huang R."/>
            <person name="Yang H."/>
            <person name="Du X."/>
            <person name="Chen L."/>
            <person name="Yang M."/>
            <person name="Gaffney P.M."/>
            <person name="Wang S."/>
            <person name="Luo L."/>
            <person name="She Z."/>
            <person name="Ming Y."/>
            <person name="Huang W."/>
            <person name="Zhang S."/>
            <person name="Huang B."/>
            <person name="Zhang Y."/>
            <person name="Qu T."/>
            <person name="Ni P."/>
            <person name="Miao G."/>
            <person name="Wang J."/>
            <person name="Wang Q."/>
            <person name="Steinberg C.E."/>
            <person name="Wang H."/>
            <person name="Li N."/>
            <person name="Qian L."/>
            <person name="Zhang G."/>
            <person name="Li Y."/>
            <person name="Yang H."/>
            <person name="Liu X."/>
            <person name="Wang J."/>
            <person name="Yin Y."/>
            <person name="Wang J."/>
        </authorList>
    </citation>
    <scope>NUCLEOTIDE SEQUENCE [LARGE SCALE GENOMIC DNA]</scope>
    <source>
        <strain evidence="1">05x7-T-G4-1.051#20</strain>
    </source>
</reference>
<dbReference type="EMBL" id="JH818466">
    <property type="protein sequence ID" value="EKC28395.1"/>
    <property type="molecule type" value="Genomic_DNA"/>
</dbReference>
<evidence type="ECO:0000313" key="1">
    <source>
        <dbReference type="EMBL" id="EKC28395.1"/>
    </source>
</evidence>
<name>K1QHT2_MAGGI</name>
<gene>
    <name evidence="1" type="ORF">CGI_10023780</name>
</gene>
<proteinExistence type="predicted"/>
<organism evidence="1">
    <name type="scientific">Magallana gigas</name>
    <name type="common">Pacific oyster</name>
    <name type="synonym">Crassostrea gigas</name>
    <dbReference type="NCBI Taxonomy" id="29159"/>
    <lineage>
        <taxon>Eukaryota</taxon>
        <taxon>Metazoa</taxon>
        <taxon>Spiralia</taxon>
        <taxon>Lophotrochozoa</taxon>
        <taxon>Mollusca</taxon>
        <taxon>Bivalvia</taxon>
        <taxon>Autobranchia</taxon>
        <taxon>Pteriomorphia</taxon>
        <taxon>Ostreida</taxon>
        <taxon>Ostreoidea</taxon>
        <taxon>Ostreidae</taxon>
        <taxon>Magallana</taxon>
    </lineage>
</organism>
<dbReference type="InParanoid" id="K1QHT2"/>
<dbReference type="AlphaFoldDB" id="K1QHT2"/>